<dbReference type="CDD" id="cd00167">
    <property type="entry name" value="SANT"/>
    <property type="match status" value="2"/>
</dbReference>
<evidence type="ECO:0000256" key="6">
    <source>
        <dbReference type="ARBA" id="ARBA00023163"/>
    </source>
</evidence>
<feature type="domain" description="Myb-like" evidence="8">
    <location>
        <begin position="11"/>
        <end position="63"/>
    </location>
</feature>
<dbReference type="InterPro" id="IPR001005">
    <property type="entry name" value="SANT/Myb"/>
</dbReference>
<organism evidence="10 11">
    <name type="scientific">Prunus avium</name>
    <name type="common">Cherry</name>
    <name type="synonym">Cerasus avium</name>
    <dbReference type="NCBI Taxonomy" id="42229"/>
    <lineage>
        <taxon>Eukaryota</taxon>
        <taxon>Viridiplantae</taxon>
        <taxon>Streptophyta</taxon>
        <taxon>Embryophyta</taxon>
        <taxon>Tracheophyta</taxon>
        <taxon>Spermatophyta</taxon>
        <taxon>Magnoliopsida</taxon>
        <taxon>eudicotyledons</taxon>
        <taxon>Gunneridae</taxon>
        <taxon>Pentapetalae</taxon>
        <taxon>rosids</taxon>
        <taxon>fabids</taxon>
        <taxon>Rosales</taxon>
        <taxon>Rosaceae</taxon>
        <taxon>Amygdaloideae</taxon>
        <taxon>Amygdaleae</taxon>
        <taxon>Prunus</taxon>
    </lineage>
</organism>
<dbReference type="AlphaFoldDB" id="A0A6P5RVB4"/>
<protein>
    <submittedName>
        <fullName evidence="11">Transcription factor MYB106-like</fullName>
    </submittedName>
</protein>
<evidence type="ECO:0000256" key="7">
    <source>
        <dbReference type="ARBA" id="ARBA00023242"/>
    </source>
</evidence>
<gene>
    <name evidence="11" type="primary">LOC110750499</name>
</gene>
<dbReference type="Gene3D" id="1.10.10.60">
    <property type="entry name" value="Homeodomain-like"/>
    <property type="match status" value="2"/>
</dbReference>
<dbReference type="GO" id="GO:0005634">
    <property type="term" value="C:nucleus"/>
    <property type="evidence" value="ECO:0007669"/>
    <property type="project" value="UniProtKB-SubCell"/>
</dbReference>
<keyword evidence="7" id="KW-0539">Nucleus</keyword>
<dbReference type="Pfam" id="PF00249">
    <property type="entry name" value="Myb_DNA-binding"/>
    <property type="match status" value="2"/>
</dbReference>
<dbReference type="PANTHER" id="PTHR10641:SF1347">
    <property type="entry name" value="MYB TRANSCRIPTION FACTOR MIXTA-LIKE PROTEIN"/>
    <property type="match status" value="1"/>
</dbReference>
<dbReference type="SMART" id="SM00717">
    <property type="entry name" value="SANT"/>
    <property type="match status" value="2"/>
</dbReference>
<keyword evidence="5" id="KW-0238">DNA-binding</keyword>
<keyword evidence="10" id="KW-1185">Reference proteome</keyword>
<keyword evidence="6" id="KW-0804">Transcription</keyword>
<feature type="domain" description="HTH myb-type" evidence="9">
    <location>
        <begin position="64"/>
        <end position="118"/>
    </location>
</feature>
<dbReference type="PROSITE" id="PS51294">
    <property type="entry name" value="HTH_MYB"/>
    <property type="match status" value="2"/>
</dbReference>
<keyword evidence="4" id="KW-0805">Transcription regulation</keyword>
<dbReference type="PROSITE" id="PS50090">
    <property type="entry name" value="MYB_LIKE"/>
    <property type="match status" value="2"/>
</dbReference>
<dbReference type="InterPro" id="IPR017930">
    <property type="entry name" value="Myb_dom"/>
</dbReference>
<dbReference type="RefSeq" id="XP_021806532.1">
    <property type="nucleotide sequence ID" value="XM_021950840.1"/>
</dbReference>
<reference evidence="11" key="1">
    <citation type="submission" date="2025-08" db="UniProtKB">
        <authorList>
            <consortium name="RefSeq"/>
        </authorList>
    </citation>
    <scope>IDENTIFICATION</scope>
</reference>
<proteinExistence type="predicted"/>
<dbReference type="GO" id="GO:0000902">
    <property type="term" value="P:cell morphogenesis"/>
    <property type="evidence" value="ECO:0007669"/>
    <property type="project" value="UniProtKB-ARBA"/>
</dbReference>
<dbReference type="KEGG" id="pavi:110750499"/>
<name>A0A6P5RVB4_PRUAV</name>
<dbReference type="GeneID" id="110750499"/>
<evidence type="ECO:0000256" key="3">
    <source>
        <dbReference type="ARBA" id="ARBA00022737"/>
    </source>
</evidence>
<evidence type="ECO:0000256" key="5">
    <source>
        <dbReference type="ARBA" id="ARBA00023125"/>
    </source>
</evidence>
<feature type="domain" description="Myb-like" evidence="8">
    <location>
        <begin position="64"/>
        <end position="114"/>
    </location>
</feature>
<evidence type="ECO:0000256" key="4">
    <source>
        <dbReference type="ARBA" id="ARBA00023015"/>
    </source>
</evidence>
<dbReference type="PANTHER" id="PTHR10641">
    <property type="entry name" value="MYB FAMILY TRANSCRIPTION FACTOR"/>
    <property type="match status" value="1"/>
</dbReference>
<evidence type="ECO:0000259" key="8">
    <source>
        <dbReference type="PROSITE" id="PS50090"/>
    </source>
</evidence>
<evidence type="ECO:0000313" key="11">
    <source>
        <dbReference type="RefSeq" id="XP_021806532.1"/>
    </source>
</evidence>
<keyword evidence="2" id="KW-0217">Developmental protein</keyword>
<accession>A0A6P5RVB4</accession>
<evidence type="ECO:0000259" key="9">
    <source>
        <dbReference type="PROSITE" id="PS51294"/>
    </source>
</evidence>
<evidence type="ECO:0000256" key="1">
    <source>
        <dbReference type="ARBA" id="ARBA00004123"/>
    </source>
</evidence>
<evidence type="ECO:0000313" key="10">
    <source>
        <dbReference type="Proteomes" id="UP000515124"/>
    </source>
</evidence>
<dbReference type="SUPFAM" id="SSF46689">
    <property type="entry name" value="Homeodomain-like"/>
    <property type="match status" value="1"/>
</dbReference>
<dbReference type="Proteomes" id="UP000515124">
    <property type="component" value="Unplaced"/>
</dbReference>
<sequence length="370" mass="41109">MGKSTHDCVASSGMKKGPWTPAEDQKLLAFVQKHGHGNWLSLPQKAGLQRCGKSCRLRWRNYLRPDIKRGNFSLQEDQTIIQLHALLGNRWSAIAAHLPKRTDNEIKNYWHSRLKKRLALKGYDPVTHRPKTTIFGSANGSTDDPKTGSNLNHIAQWESARLQAEARFVRDSDLHKQANHPYNNNDISATSSILLGHNKDFGPTDQLFGQNTPQCLDILRAWESILMSNDSKAAGGQDHVSSFGNHLAGDFEPPLISAISSNGSSLMDCFFHEPVGQCFDENYGTSITEPFAGTSITEPFAAVHNNMGFKNGACLEDFGLWERDMGKSTHCVASSSGMKNGSWTPEEPKAPSFRSKTWSWKMAILAPESW</sequence>
<dbReference type="FunFam" id="1.10.10.60:FF:000001">
    <property type="entry name" value="MYB-related transcription factor"/>
    <property type="match status" value="1"/>
</dbReference>
<dbReference type="GO" id="GO:1901957">
    <property type="term" value="P:regulation of cutin biosynthetic process"/>
    <property type="evidence" value="ECO:0007669"/>
    <property type="project" value="UniProtKB-ARBA"/>
</dbReference>
<dbReference type="GO" id="GO:0003677">
    <property type="term" value="F:DNA binding"/>
    <property type="evidence" value="ECO:0007669"/>
    <property type="project" value="UniProtKB-KW"/>
</dbReference>
<dbReference type="InterPro" id="IPR009057">
    <property type="entry name" value="Homeodomain-like_sf"/>
</dbReference>
<keyword evidence="3" id="KW-0677">Repeat</keyword>
<comment type="subcellular location">
    <subcellularLocation>
        <location evidence="1">Nucleus</location>
    </subcellularLocation>
</comment>
<dbReference type="FunFam" id="1.10.10.60:FF:000099">
    <property type="entry name" value="MYB transcription factor"/>
    <property type="match status" value="1"/>
</dbReference>
<evidence type="ECO:0000256" key="2">
    <source>
        <dbReference type="ARBA" id="ARBA00022473"/>
    </source>
</evidence>
<dbReference type="InterPro" id="IPR015495">
    <property type="entry name" value="Myb_TF_plants"/>
</dbReference>
<feature type="domain" description="HTH myb-type" evidence="9">
    <location>
        <begin position="11"/>
        <end position="63"/>
    </location>
</feature>